<dbReference type="InterPro" id="IPR006597">
    <property type="entry name" value="Sel1-like"/>
</dbReference>
<dbReference type="Pfam" id="PF08238">
    <property type="entry name" value="Sel1"/>
    <property type="match status" value="6"/>
</dbReference>
<reference evidence="2 3" key="1">
    <citation type="submission" date="2024-04" db="EMBL/GenBank/DDBJ databases">
        <title>genome sequences of Mucor flavus KT1a and Helicostylum pulchrum KT1b strains isolation_sourced from the surface of a dry-aged beef.</title>
        <authorList>
            <person name="Toyotome T."/>
            <person name="Hosono M."/>
            <person name="Torimaru M."/>
            <person name="Fukuda K."/>
            <person name="Mikami N."/>
        </authorList>
    </citation>
    <scope>NUCLEOTIDE SEQUENCE [LARGE SCALE GENOMIC DNA]</scope>
    <source>
        <strain evidence="2 3">KT1b</strain>
    </source>
</reference>
<sequence>MNDFPDPGDRDLYNGIHETNKNNYQKSLGYFEKSARYDNEYDALFVALFHFAGFGMTKRKPSKALELFKVIASVWKNPIAEYLIGVIYCEGDRGVPKDEKTGIKWFILAEKNGWSDVMTSAAIHCFPAASEGGKLKMALAWLENVANDDDTDAELIDNSTLYLFGNKNFELSMAHIELEVQHVEKALYWVKKLQKNYGEDGYVWLGLFYTDGKDIEPDYKEAAKWFARAYIYGRSPSASFHLAYLHCVGEDVERNCSIALKLFEEYLRNNDYDYGGLTCLATSEIYRDGNDDIPQDYQKAQKYFSEANELGNIRGRDELWTTLCC</sequence>
<dbReference type="InterPro" id="IPR050767">
    <property type="entry name" value="Sel1_AlgK"/>
</dbReference>
<dbReference type="SUPFAM" id="SSF81901">
    <property type="entry name" value="HCP-like"/>
    <property type="match status" value="2"/>
</dbReference>
<comment type="caution">
    <text evidence="2">The sequence shown here is derived from an EMBL/GenBank/DDBJ whole genome shotgun (WGS) entry which is preliminary data.</text>
</comment>
<evidence type="ECO:0008006" key="4">
    <source>
        <dbReference type="Google" id="ProtNLM"/>
    </source>
</evidence>
<dbReference type="Gene3D" id="1.25.40.10">
    <property type="entry name" value="Tetratricopeptide repeat domain"/>
    <property type="match status" value="1"/>
</dbReference>
<proteinExistence type="inferred from homology"/>
<comment type="similarity">
    <text evidence="1">Belongs to the sel-1 family.</text>
</comment>
<dbReference type="SMART" id="SM00671">
    <property type="entry name" value="SEL1"/>
    <property type="match status" value="4"/>
</dbReference>
<dbReference type="InterPro" id="IPR011990">
    <property type="entry name" value="TPR-like_helical_dom_sf"/>
</dbReference>
<accession>A0ABP9XVC0</accession>
<evidence type="ECO:0000313" key="2">
    <source>
        <dbReference type="EMBL" id="GAA5798188.1"/>
    </source>
</evidence>
<dbReference type="PANTHER" id="PTHR11102:SF160">
    <property type="entry name" value="ERAD-ASSOCIATED E3 UBIQUITIN-PROTEIN LIGASE COMPONENT HRD3"/>
    <property type="match status" value="1"/>
</dbReference>
<name>A0ABP9XVC0_9FUNG</name>
<protein>
    <recommendedName>
        <fullName evidence="4">Beta-lactamase</fullName>
    </recommendedName>
</protein>
<dbReference type="PANTHER" id="PTHR11102">
    <property type="entry name" value="SEL-1-LIKE PROTEIN"/>
    <property type="match status" value="1"/>
</dbReference>
<evidence type="ECO:0000313" key="3">
    <source>
        <dbReference type="Proteomes" id="UP001476247"/>
    </source>
</evidence>
<keyword evidence="3" id="KW-1185">Reference proteome</keyword>
<dbReference type="EMBL" id="BAABUJ010000009">
    <property type="protein sequence ID" value="GAA5798188.1"/>
    <property type="molecule type" value="Genomic_DNA"/>
</dbReference>
<evidence type="ECO:0000256" key="1">
    <source>
        <dbReference type="ARBA" id="ARBA00038101"/>
    </source>
</evidence>
<gene>
    <name evidence="2" type="ORF">HPULCUR_003588</name>
</gene>
<dbReference type="Proteomes" id="UP001476247">
    <property type="component" value="Unassembled WGS sequence"/>
</dbReference>
<organism evidence="2 3">
    <name type="scientific">Helicostylum pulchrum</name>
    <dbReference type="NCBI Taxonomy" id="562976"/>
    <lineage>
        <taxon>Eukaryota</taxon>
        <taxon>Fungi</taxon>
        <taxon>Fungi incertae sedis</taxon>
        <taxon>Mucoromycota</taxon>
        <taxon>Mucoromycotina</taxon>
        <taxon>Mucoromycetes</taxon>
        <taxon>Mucorales</taxon>
        <taxon>Mucorineae</taxon>
        <taxon>Mucoraceae</taxon>
        <taxon>Helicostylum</taxon>
    </lineage>
</organism>